<dbReference type="Proteomes" id="UP000218702">
    <property type="component" value="Chromosome"/>
</dbReference>
<evidence type="ECO:0000313" key="1">
    <source>
        <dbReference type="EMBL" id="BAZ85567.1"/>
    </source>
</evidence>
<organism evidence="1 2">
    <name type="scientific">Dolichospermum compactum NIES-806</name>
    <dbReference type="NCBI Taxonomy" id="1973481"/>
    <lineage>
        <taxon>Bacteria</taxon>
        <taxon>Bacillati</taxon>
        <taxon>Cyanobacteriota</taxon>
        <taxon>Cyanophyceae</taxon>
        <taxon>Nostocales</taxon>
        <taxon>Aphanizomenonaceae</taxon>
        <taxon>Dolichospermum</taxon>
        <taxon>Dolichospermum compactum</taxon>
    </lineage>
</organism>
<reference evidence="1 2" key="1">
    <citation type="submission" date="2017-06" db="EMBL/GenBank/DDBJ databases">
        <title>Genome sequencing of cyanobaciteial culture collection at National Institute for Environmental Studies (NIES).</title>
        <authorList>
            <person name="Hirose Y."/>
            <person name="Shimura Y."/>
            <person name="Fujisawa T."/>
            <person name="Nakamura Y."/>
            <person name="Kawachi M."/>
        </authorList>
    </citation>
    <scope>NUCLEOTIDE SEQUENCE [LARGE SCALE GENOMIC DNA]</scope>
    <source>
        <strain evidence="1 2">NIES-806</strain>
    </source>
</reference>
<accession>A0A1Z4V263</accession>
<name>A0A1Z4V263_9CYAN</name>
<keyword evidence="2" id="KW-1185">Reference proteome</keyword>
<dbReference type="EMBL" id="AP018316">
    <property type="protein sequence ID" value="BAZ85567.1"/>
    <property type="molecule type" value="Genomic_DNA"/>
</dbReference>
<dbReference type="RefSeq" id="WP_096666416.1">
    <property type="nucleotide sequence ID" value="NZ_AP018316.1"/>
</dbReference>
<gene>
    <name evidence="1" type="ORF">NIES806_17700</name>
</gene>
<dbReference type="AlphaFoldDB" id="A0A1Z4V263"/>
<protein>
    <submittedName>
        <fullName evidence="1">Uncharacterized protein</fullName>
    </submittedName>
</protein>
<dbReference type="OrthoDB" id="489741at2"/>
<evidence type="ECO:0000313" key="2">
    <source>
        <dbReference type="Proteomes" id="UP000218702"/>
    </source>
</evidence>
<proteinExistence type="predicted"/>
<dbReference type="KEGG" id="dcm:NIES806_17700"/>
<sequence>MNKIINTDINQIDIRSLLKEINPGQAETLCGGYCQSSQNDQDAYMSDIAEIINNAKKQAEGVDNKRSNQKINTINNSKKTYLNGVEIPRKGKTAAISL</sequence>